<dbReference type="EMBL" id="JACOPD010000012">
    <property type="protein sequence ID" value="MBC5681877.1"/>
    <property type="molecule type" value="Genomic_DNA"/>
</dbReference>
<evidence type="ECO:0000313" key="3">
    <source>
        <dbReference type="Proteomes" id="UP000628463"/>
    </source>
</evidence>
<protein>
    <submittedName>
        <fullName evidence="2">Uncharacterized protein</fullName>
    </submittedName>
</protein>
<keyword evidence="1" id="KW-1133">Transmembrane helix</keyword>
<evidence type="ECO:0000256" key="1">
    <source>
        <dbReference type="SAM" id="Phobius"/>
    </source>
</evidence>
<reference evidence="2 3" key="1">
    <citation type="submission" date="2020-08" db="EMBL/GenBank/DDBJ databases">
        <title>Genome public.</title>
        <authorList>
            <person name="Liu C."/>
            <person name="Sun Q."/>
        </authorList>
    </citation>
    <scope>NUCLEOTIDE SEQUENCE [LARGE SCALE GENOMIC DNA]</scope>
    <source>
        <strain evidence="2 3">NSJ-43</strain>
    </source>
</reference>
<proteinExistence type="predicted"/>
<name>A0ABR7G360_9FIRM</name>
<accession>A0ABR7G360</accession>
<organism evidence="2 3">
    <name type="scientific">Lachnospira hominis</name>
    <name type="common">ex Liu et al. 2021</name>
    <dbReference type="NCBI Taxonomy" id="2763051"/>
    <lineage>
        <taxon>Bacteria</taxon>
        <taxon>Bacillati</taxon>
        <taxon>Bacillota</taxon>
        <taxon>Clostridia</taxon>
        <taxon>Lachnospirales</taxon>
        <taxon>Lachnospiraceae</taxon>
        <taxon>Lachnospira</taxon>
    </lineage>
</organism>
<keyword evidence="1" id="KW-0472">Membrane</keyword>
<dbReference type="RefSeq" id="WP_021866651.1">
    <property type="nucleotide sequence ID" value="NZ_JACOPD010000012.1"/>
</dbReference>
<dbReference type="Proteomes" id="UP000628463">
    <property type="component" value="Unassembled WGS sequence"/>
</dbReference>
<keyword evidence="1" id="KW-0812">Transmembrane</keyword>
<keyword evidence="3" id="KW-1185">Reference proteome</keyword>
<feature type="transmembrane region" description="Helical" evidence="1">
    <location>
        <begin position="41"/>
        <end position="60"/>
    </location>
</feature>
<evidence type="ECO:0000313" key="2">
    <source>
        <dbReference type="EMBL" id="MBC5681877.1"/>
    </source>
</evidence>
<comment type="caution">
    <text evidence="2">The sequence shown here is derived from an EMBL/GenBank/DDBJ whole genome shotgun (WGS) entry which is preliminary data.</text>
</comment>
<sequence length="223" mass="25877">MKSSEKSHKASMNNFDKEYNRTEKEVYKKTQKREKIASKTALSAVIPAVLLILFISAFLVEPINKAVKKSKIDSSKVKISEQIYSYLDNGDYVGLSKYSDSIDALDNNSFSEEYPVLMAARYYSWSQSFMNKQDNNYNLEEQDISGLSEYLSKFYYYSQISAYNDKNSTISDKNKSYLDKMRKDMGNLLKQYYHVIDDDLDKIAEYSQASISRCLIERSLHEN</sequence>
<gene>
    <name evidence="2" type="ORF">H8S01_13060</name>
</gene>